<feature type="region of interest" description="Disordered" evidence="1">
    <location>
        <begin position="305"/>
        <end position="351"/>
    </location>
</feature>
<dbReference type="Proteomes" id="UP000216998">
    <property type="component" value="Unassembled WGS sequence"/>
</dbReference>
<organism evidence="2 3">
    <name type="scientific">Niveispirillum lacus</name>
    <dbReference type="NCBI Taxonomy" id="1981099"/>
    <lineage>
        <taxon>Bacteria</taxon>
        <taxon>Pseudomonadati</taxon>
        <taxon>Pseudomonadota</taxon>
        <taxon>Alphaproteobacteria</taxon>
        <taxon>Rhodospirillales</taxon>
        <taxon>Azospirillaceae</taxon>
        <taxon>Niveispirillum</taxon>
    </lineage>
</organism>
<evidence type="ECO:0008006" key="4">
    <source>
        <dbReference type="Google" id="ProtNLM"/>
    </source>
</evidence>
<dbReference type="InterPro" id="IPR029063">
    <property type="entry name" value="SAM-dependent_MTases_sf"/>
</dbReference>
<proteinExistence type="predicted"/>
<reference evidence="2 3" key="1">
    <citation type="submission" date="2017-07" db="EMBL/GenBank/DDBJ databases">
        <title>Niveispirillum cyanobacteriorum sp. nov., isolated from cyanobacterial aggregates in a eutrophic lake.</title>
        <authorList>
            <person name="Cai H."/>
        </authorList>
    </citation>
    <scope>NUCLEOTIDE SEQUENCE [LARGE SCALE GENOMIC DNA]</scope>
    <source>
        <strain evidence="3">TH1-14</strain>
    </source>
</reference>
<dbReference type="OrthoDB" id="5298787at2"/>
<protein>
    <recommendedName>
        <fullName evidence="4">Methyltransferase domain-containing protein</fullName>
    </recommendedName>
</protein>
<sequence length="378" mass="40285">MIRDLPFAPPSPWITRFAPLLRAGARLLDVACGSGRHLRHFHGRGLAVTGVDIDLRGVADLAGLSGVTLLQADLEGPDGWPAALTGFDGIIVTNYLHRPLLPSLIAALKPGGLLLYETFANGNQRHGRPSSPAFLLREGELLRLAAQQGLQVIAFEQGEVSSPKAAIVQRLAAVRPIGPSPDLDGDPEPMPLPPASSSAVTVTENCGPQRPCPDHAPAGAAVALARLFARCRVINHQQIPGHKGTAGGLAFQGQNQAPHQNTCPVCVNYLIQTGKRPKTAGTERIGRDQVGNIAGRHQCRQGHAHRINTQPGHNGRSGFDDPGVTDRPAGDIQQHPTLTRRRGNTTCHRPRQRHGLILLRDAKPVGQGRMLGIVGQIV</sequence>
<dbReference type="SUPFAM" id="SSF53335">
    <property type="entry name" value="S-adenosyl-L-methionine-dependent methyltransferases"/>
    <property type="match status" value="1"/>
</dbReference>
<comment type="caution">
    <text evidence="2">The sequence shown here is derived from an EMBL/GenBank/DDBJ whole genome shotgun (WGS) entry which is preliminary data.</text>
</comment>
<dbReference type="Pfam" id="PF13489">
    <property type="entry name" value="Methyltransf_23"/>
    <property type="match status" value="1"/>
</dbReference>
<accession>A0A255Z554</accession>
<gene>
    <name evidence="2" type="ORF">CHU95_03960</name>
</gene>
<feature type="region of interest" description="Disordered" evidence="1">
    <location>
        <begin position="178"/>
        <end position="207"/>
    </location>
</feature>
<name>A0A255Z554_9PROT</name>
<dbReference type="Gene3D" id="3.40.50.150">
    <property type="entry name" value="Vaccinia Virus protein VP39"/>
    <property type="match status" value="1"/>
</dbReference>
<evidence type="ECO:0000313" key="3">
    <source>
        <dbReference type="Proteomes" id="UP000216998"/>
    </source>
</evidence>
<feature type="compositionally biased region" description="Polar residues" evidence="1">
    <location>
        <begin position="195"/>
        <end position="206"/>
    </location>
</feature>
<evidence type="ECO:0000256" key="1">
    <source>
        <dbReference type="SAM" id="MobiDB-lite"/>
    </source>
</evidence>
<keyword evidence="3" id="KW-1185">Reference proteome</keyword>
<dbReference type="AlphaFoldDB" id="A0A255Z554"/>
<dbReference type="RefSeq" id="WP_094453962.1">
    <property type="nucleotide sequence ID" value="NZ_NOXU01000022.1"/>
</dbReference>
<feature type="compositionally biased region" description="Basic residues" evidence="1">
    <location>
        <begin position="338"/>
        <end position="351"/>
    </location>
</feature>
<dbReference type="CDD" id="cd02440">
    <property type="entry name" value="AdoMet_MTases"/>
    <property type="match status" value="1"/>
</dbReference>
<dbReference type="EMBL" id="NOXU01000022">
    <property type="protein sequence ID" value="OYQ36561.1"/>
    <property type="molecule type" value="Genomic_DNA"/>
</dbReference>
<evidence type="ECO:0000313" key="2">
    <source>
        <dbReference type="EMBL" id="OYQ36561.1"/>
    </source>
</evidence>